<dbReference type="Proteomes" id="UP000485058">
    <property type="component" value="Unassembled WGS sequence"/>
</dbReference>
<proteinExistence type="predicted"/>
<organism evidence="1 2">
    <name type="scientific">Haematococcus lacustris</name>
    <name type="common">Green alga</name>
    <name type="synonym">Haematococcus pluvialis</name>
    <dbReference type="NCBI Taxonomy" id="44745"/>
    <lineage>
        <taxon>Eukaryota</taxon>
        <taxon>Viridiplantae</taxon>
        <taxon>Chlorophyta</taxon>
        <taxon>core chlorophytes</taxon>
        <taxon>Chlorophyceae</taxon>
        <taxon>CS clade</taxon>
        <taxon>Chlamydomonadales</taxon>
        <taxon>Haematococcaceae</taxon>
        <taxon>Haematococcus</taxon>
    </lineage>
</organism>
<dbReference type="EMBL" id="BLLF01000097">
    <property type="protein sequence ID" value="GFH07480.1"/>
    <property type="molecule type" value="Genomic_DNA"/>
</dbReference>
<accession>A0A699YBD5</accession>
<reference evidence="1 2" key="1">
    <citation type="submission" date="2020-02" db="EMBL/GenBank/DDBJ databases">
        <title>Draft genome sequence of Haematococcus lacustris strain NIES-144.</title>
        <authorList>
            <person name="Morimoto D."/>
            <person name="Nakagawa S."/>
            <person name="Yoshida T."/>
            <person name="Sawayama S."/>
        </authorList>
    </citation>
    <scope>NUCLEOTIDE SEQUENCE [LARGE SCALE GENOMIC DNA]</scope>
    <source>
        <strain evidence="1 2">NIES-144</strain>
    </source>
</reference>
<keyword evidence="2" id="KW-1185">Reference proteome</keyword>
<name>A0A699YBD5_HAELA</name>
<sequence length="94" mass="10153">MFAKGADVLYTMTGCMALNPADCLPPDNPFYPVQGVYHQAVVMHIITFVSITAESRRIAELLSHLPPELDVEALVAGALKAHISESDPQVGHSH</sequence>
<comment type="caution">
    <text evidence="1">The sequence shown here is derived from an EMBL/GenBank/DDBJ whole genome shotgun (WGS) entry which is preliminary data.</text>
</comment>
<evidence type="ECO:0000313" key="1">
    <source>
        <dbReference type="EMBL" id="GFH07480.1"/>
    </source>
</evidence>
<protein>
    <submittedName>
        <fullName evidence="1">Uncharacterized protein</fullName>
    </submittedName>
</protein>
<evidence type="ECO:0000313" key="2">
    <source>
        <dbReference type="Proteomes" id="UP000485058"/>
    </source>
</evidence>
<gene>
    <name evidence="1" type="ORF">HaLaN_02286</name>
</gene>
<dbReference type="AlphaFoldDB" id="A0A699YBD5"/>